<dbReference type="Pfam" id="PF03865">
    <property type="entry name" value="ShlB"/>
    <property type="match status" value="1"/>
</dbReference>
<dbReference type="InterPro" id="IPR013686">
    <property type="entry name" value="Polypept-transport_assoc_ShlB"/>
</dbReference>
<evidence type="ECO:0000256" key="1">
    <source>
        <dbReference type="ARBA" id="ARBA00022452"/>
    </source>
</evidence>
<dbReference type="AlphaFoldDB" id="A0A1X7GV73"/>
<dbReference type="Gene3D" id="2.40.160.50">
    <property type="entry name" value="membrane protein fhac: a member of the omp85/tpsb transporter family"/>
    <property type="match status" value="1"/>
</dbReference>
<dbReference type="InterPro" id="IPR051544">
    <property type="entry name" value="TPS_OM_transporter"/>
</dbReference>
<dbReference type="InterPro" id="IPR005565">
    <property type="entry name" value="Hemolysn_activator_HlyB_C"/>
</dbReference>
<proteinExistence type="predicted"/>
<gene>
    <name evidence="7" type="ORF">SAMN06295910_2314</name>
</gene>
<keyword evidence="1" id="KW-1134">Transmembrane beta strand</keyword>
<dbReference type="EMBL" id="LT840185">
    <property type="protein sequence ID" value="SMF75156.1"/>
    <property type="molecule type" value="Genomic_DNA"/>
</dbReference>
<evidence type="ECO:0000256" key="4">
    <source>
        <dbReference type="SAM" id="SignalP"/>
    </source>
</evidence>
<keyword evidence="3" id="KW-0998">Cell outer membrane</keyword>
<keyword evidence="4" id="KW-0732">Signal</keyword>
<name>A0A1X7GV73_9SPHN</name>
<dbReference type="STRING" id="941907.SAMN06295910_2314"/>
<keyword evidence="1" id="KW-0472">Membrane</keyword>
<feature type="chain" id="PRO_5012620567" evidence="4">
    <location>
        <begin position="31"/>
        <end position="557"/>
    </location>
</feature>
<evidence type="ECO:0000256" key="2">
    <source>
        <dbReference type="ARBA" id="ARBA00022692"/>
    </source>
</evidence>
<evidence type="ECO:0000259" key="5">
    <source>
        <dbReference type="Pfam" id="PF03865"/>
    </source>
</evidence>
<feature type="domain" description="Polypeptide-transport-associated ShlB-type" evidence="6">
    <location>
        <begin position="82"/>
        <end position="152"/>
    </location>
</feature>
<organism evidence="7 8">
    <name type="scientific">Allosphingosinicella indica</name>
    <dbReference type="NCBI Taxonomy" id="941907"/>
    <lineage>
        <taxon>Bacteria</taxon>
        <taxon>Pseudomonadati</taxon>
        <taxon>Pseudomonadota</taxon>
        <taxon>Alphaproteobacteria</taxon>
        <taxon>Sphingomonadales</taxon>
        <taxon>Sphingomonadaceae</taxon>
        <taxon>Allosphingosinicella</taxon>
    </lineage>
</organism>
<keyword evidence="8" id="KW-1185">Reference proteome</keyword>
<dbReference type="GO" id="GO:0008320">
    <property type="term" value="F:protein transmembrane transporter activity"/>
    <property type="evidence" value="ECO:0007669"/>
    <property type="project" value="TreeGrafter"/>
</dbReference>
<dbReference type="PANTHER" id="PTHR34597">
    <property type="entry name" value="SLR1661 PROTEIN"/>
    <property type="match status" value="1"/>
</dbReference>
<dbReference type="OrthoDB" id="7209508at2"/>
<dbReference type="RefSeq" id="WP_085218906.1">
    <property type="nucleotide sequence ID" value="NZ_LT840185.1"/>
</dbReference>
<feature type="signal peptide" evidence="4">
    <location>
        <begin position="1"/>
        <end position="30"/>
    </location>
</feature>
<dbReference type="Proteomes" id="UP000192934">
    <property type="component" value="Chromosome I"/>
</dbReference>
<evidence type="ECO:0000259" key="6">
    <source>
        <dbReference type="Pfam" id="PF08479"/>
    </source>
</evidence>
<sequence length="557" mass="58328">MFGVSPSPHRFLSTAVGALALFASTAPAWAAQTPLDRADPAVVKEELPDTLPSKPKTPLPTTVAPDADATVDVGGGIVAGAIRVEGATILQPAAFAPVIERYAGRELSSSDLAALASDVANVARRAGYGLATAWIPAQRLGNGVLRVVIDEGRIDAVEASGKAASVAERYLAALVGTGPVSTRALERRLLVAGDIAGVTVGNARLERQDGRNILKVATDRDRVRGRASLDNWGTAEVGPVRAQANVDLSGVGSDDDRLSLGAAITPFEPREFGLVSAEYTMPLGTNGTDVKLGGYYAYTHPGGVLSGRDFDGHSAEAGAEFSHPLLRTRETSVWAYSGFTLRESVQSIDGAPLRSDQIAILQASIYALDIFTNGYVRGRVAISQGLDIFGATEPGDPLASRDDASGRFGKIDVWGEYVRRVAPRVTMQLQAQAQLATRPLLSSEEMGLGGRSFLRGYDYRELSGDKGIAGSAEVRYDLGEMPKPLSKAQLYLYGDVGSVGNYRGGGGGGTLASAGGGVRVWLGKAVEAGLELGIPLKDGAFGADRDPRLSFTIGTRF</sequence>
<reference evidence="8" key="1">
    <citation type="submission" date="2017-04" db="EMBL/GenBank/DDBJ databases">
        <authorList>
            <person name="Varghese N."/>
            <person name="Submissions S."/>
        </authorList>
    </citation>
    <scope>NUCLEOTIDE SEQUENCE [LARGE SCALE GENOMIC DNA]</scope>
    <source>
        <strain evidence="8">Dd16</strain>
    </source>
</reference>
<accession>A0A1X7GV73</accession>
<evidence type="ECO:0000313" key="8">
    <source>
        <dbReference type="Proteomes" id="UP000192934"/>
    </source>
</evidence>
<evidence type="ECO:0000313" key="7">
    <source>
        <dbReference type="EMBL" id="SMF75156.1"/>
    </source>
</evidence>
<evidence type="ECO:0000256" key="3">
    <source>
        <dbReference type="ARBA" id="ARBA00023237"/>
    </source>
</evidence>
<dbReference type="Pfam" id="PF08479">
    <property type="entry name" value="POTRA_2"/>
    <property type="match status" value="1"/>
</dbReference>
<dbReference type="PANTHER" id="PTHR34597:SF6">
    <property type="entry name" value="BLR6126 PROTEIN"/>
    <property type="match status" value="1"/>
</dbReference>
<dbReference type="Gene3D" id="3.10.20.310">
    <property type="entry name" value="membrane protein fhac"/>
    <property type="match status" value="1"/>
</dbReference>
<keyword evidence="2" id="KW-0812">Transmembrane</keyword>
<dbReference type="GO" id="GO:0098046">
    <property type="term" value="C:type V protein secretion system complex"/>
    <property type="evidence" value="ECO:0007669"/>
    <property type="project" value="TreeGrafter"/>
</dbReference>
<dbReference type="GO" id="GO:0046819">
    <property type="term" value="P:protein secretion by the type V secretion system"/>
    <property type="evidence" value="ECO:0007669"/>
    <property type="project" value="TreeGrafter"/>
</dbReference>
<protein>
    <submittedName>
        <fullName evidence="7">Hemolysin activation/secretion protein</fullName>
    </submittedName>
</protein>
<feature type="domain" description="Haemolysin activator HlyB C-terminal" evidence="5">
    <location>
        <begin position="218"/>
        <end position="519"/>
    </location>
</feature>